<dbReference type="KEGG" id="lsj:LSJ_3079c"/>
<geneLocation type="plasmid" evidence="1 2">
    <name>pMP1046B</name>
</geneLocation>
<keyword evidence="1" id="KW-0614">Plasmid</keyword>
<protein>
    <submittedName>
        <fullName evidence="1">Putative phage-associated protein</fullName>
    </submittedName>
</protein>
<sequence>MAELTVFLQNGATYHFMDVENVSGDKYNEILEFDYYGQTVMKKRHAMFNLEQVAGYAVDNEKVEDDSTDDEKDVKVPLKYQEHIDVDQAIDDLLNFDTENGDKEVAKIINNRLYTAIVQDYMEKNSSDIDGLDTEKYAEELGNHFFNLLWKKIVKEVDKEEAEKATEKDLEF</sequence>
<dbReference type="RefSeq" id="WP_044005835.1">
    <property type="nucleotide sequence ID" value="NZ_CP007648.1"/>
</dbReference>
<proteinExistence type="predicted"/>
<accession>A0A089QL72</accession>
<evidence type="ECO:0000313" key="1">
    <source>
        <dbReference type="EMBL" id="AIR11696.1"/>
    </source>
</evidence>
<dbReference type="AlphaFoldDB" id="A0A089QL72"/>
<gene>
    <name evidence="1" type="ORF">LSJ_3079c</name>
</gene>
<dbReference type="EMBL" id="CP007648">
    <property type="protein sequence ID" value="AIR11696.1"/>
    <property type="molecule type" value="Genomic_DNA"/>
</dbReference>
<dbReference type="Proteomes" id="UP000029488">
    <property type="component" value="Plasmid pMP1046B"/>
</dbReference>
<reference evidence="1 2" key="1">
    <citation type="journal article" date="2014" name="BMC Genomics">
        <title>Unusual genome complexity in Lactobacillus salivarius JCM1046.</title>
        <authorList>
            <person name="Raftis E.J."/>
            <person name="Forde B.M."/>
            <person name="Claesson M.J."/>
            <person name="O'Toole P.W."/>
        </authorList>
    </citation>
    <scope>NUCLEOTIDE SEQUENCE [LARGE SCALE GENOMIC DNA]</scope>
    <source>
        <strain evidence="1 2">JCM1046</strain>
        <plasmid evidence="1 2">pMP1046B</plasmid>
    </source>
</reference>
<evidence type="ECO:0000313" key="2">
    <source>
        <dbReference type="Proteomes" id="UP000029488"/>
    </source>
</evidence>
<organism evidence="1 2">
    <name type="scientific">Ligilactobacillus salivarius</name>
    <dbReference type="NCBI Taxonomy" id="1624"/>
    <lineage>
        <taxon>Bacteria</taxon>
        <taxon>Bacillati</taxon>
        <taxon>Bacillota</taxon>
        <taxon>Bacilli</taxon>
        <taxon>Lactobacillales</taxon>
        <taxon>Lactobacillaceae</taxon>
        <taxon>Ligilactobacillus</taxon>
    </lineage>
</organism>
<name>A0A089QL72_9LACO</name>